<dbReference type="InterPro" id="IPR013783">
    <property type="entry name" value="Ig-like_fold"/>
</dbReference>
<evidence type="ECO:0000256" key="26">
    <source>
        <dbReference type="PROSITE-ProRule" id="PRU00124"/>
    </source>
</evidence>
<evidence type="ECO:0000256" key="8">
    <source>
        <dbReference type="ARBA" id="ARBA00007041"/>
    </source>
</evidence>
<feature type="disulfide bond" evidence="26">
    <location>
        <begin position="1100"/>
        <end position="1112"/>
    </location>
</feature>
<keyword evidence="18" id="KW-0333">Golgi apparatus</keyword>
<dbReference type="Proteomes" id="UP001634394">
    <property type="component" value="Unassembled WGS sequence"/>
</dbReference>
<evidence type="ECO:0000256" key="28">
    <source>
        <dbReference type="SAM" id="Phobius"/>
    </source>
</evidence>
<evidence type="ECO:0000256" key="9">
    <source>
        <dbReference type="ARBA" id="ARBA00013467"/>
    </source>
</evidence>
<dbReference type="Pfam" id="PF15902">
    <property type="entry name" value="Sortilin-Vps10"/>
    <property type="match status" value="1"/>
</dbReference>
<dbReference type="FunFam" id="3.30.60.270:FF:000002">
    <property type="entry name" value="Sortilin-related receptor isoform A"/>
    <property type="match status" value="1"/>
</dbReference>
<feature type="repeat" description="LDL-receptor class B" evidence="27">
    <location>
        <begin position="888"/>
        <end position="936"/>
    </location>
</feature>
<accession>A0ABD3XK66</accession>
<keyword evidence="16" id="KW-0967">Endosome</keyword>
<evidence type="ECO:0000256" key="12">
    <source>
        <dbReference type="ARBA" id="ARBA00022536"/>
    </source>
</evidence>
<dbReference type="GO" id="GO:0005794">
    <property type="term" value="C:Golgi apparatus"/>
    <property type="evidence" value="ECO:0007669"/>
    <property type="project" value="UniProtKB-SubCell"/>
</dbReference>
<dbReference type="InterPro" id="IPR036116">
    <property type="entry name" value="FN3_sf"/>
</dbReference>
<feature type="domain" description="Fibronectin type-III" evidence="29">
    <location>
        <begin position="1730"/>
        <end position="1819"/>
    </location>
</feature>
<dbReference type="InterPro" id="IPR000033">
    <property type="entry name" value="LDLR_classB_rpt"/>
</dbReference>
<keyword evidence="28" id="KW-0812">Transmembrane</keyword>
<feature type="repeat" description="LDL-receptor class B" evidence="27">
    <location>
        <begin position="843"/>
        <end position="887"/>
    </location>
</feature>
<feature type="disulfide bond" evidence="26">
    <location>
        <begin position="1107"/>
        <end position="1125"/>
    </location>
</feature>
<dbReference type="FunFam" id="4.10.400.10:FF:000011">
    <property type="entry name" value="Low-density lipoprotein receptor-related protein 1"/>
    <property type="match status" value="1"/>
</dbReference>
<dbReference type="GO" id="GO:0006897">
    <property type="term" value="P:endocytosis"/>
    <property type="evidence" value="ECO:0007669"/>
    <property type="project" value="UniProtKB-KW"/>
</dbReference>
<feature type="disulfide bond" evidence="26">
    <location>
        <begin position="1197"/>
        <end position="1212"/>
    </location>
</feature>
<dbReference type="PROSITE" id="PS01209">
    <property type="entry name" value="LDLRA_1"/>
    <property type="match status" value="5"/>
</dbReference>
<evidence type="ECO:0000256" key="10">
    <source>
        <dbReference type="ARBA" id="ARBA00022448"/>
    </source>
</evidence>
<feature type="disulfide bond" evidence="26">
    <location>
        <begin position="1462"/>
        <end position="1477"/>
    </location>
</feature>
<dbReference type="SUPFAM" id="SSF49265">
    <property type="entry name" value="Fibronectin type III"/>
    <property type="match status" value="4"/>
</dbReference>
<dbReference type="SMART" id="SM00192">
    <property type="entry name" value="LDLa"/>
    <property type="match status" value="9"/>
</dbReference>
<comment type="similarity">
    <text evidence="8">Belongs to the VPS10-related sortilin family. SORL1 subfamily.</text>
</comment>
<dbReference type="GO" id="GO:0030658">
    <property type="term" value="C:transport vesicle membrane"/>
    <property type="evidence" value="ECO:0007669"/>
    <property type="project" value="UniProtKB-SubCell"/>
</dbReference>
<feature type="disulfide bond" evidence="26">
    <location>
        <begin position="1178"/>
        <end position="1190"/>
    </location>
</feature>
<dbReference type="EMBL" id="JBJQND010000002">
    <property type="protein sequence ID" value="KAL3886574.1"/>
    <property type="molecule type" value="Genomic_DNA"/>
</dbReference>
<dbReference type="GO" id="GO:0005789">
    <property type="term" value="C:endoplasmic reticulum membrane"/>
    <property type="evidence" value="ECO:0007669"/>
    <property type="project" value="UniProtKB-SubCell"/>
</dbReference>
<dbReference type="SMART" id="SM00135">
    <property type="entry name" value="LY"/>
    <property type="match status" value="5"/>
</dbReference>
<dbReference type="InterPro" id="IPR023415">
    <property type="entry name" value="LDLR_class-A_CS"/>
</dbReference>
<evidence type="ECO:0000256" key="22">
    <source>
        <dbReference type="ARBA" id="ARBA00023180"/>
    </source>
</evidence>
<keyword evidence="20 26" id="KW-1015">Disulfide bond</keyword>
<evidence type="ECO:0000256" key="21">
    <source>
        <dbReference type="ARBA" id="ARBA00023170"/>
    </source>
</evidence>
<feature type="domain" description="Fibronectin type-III" evidence="29">
    <location>
        <begin position="1631"/>
        <end position="1725"/>
    </location>
</feature>
<reference evidence="30 31" key="1">
    <citation type="submission" date="2024-11" db="EMBL/GenBank/DDBJ databases">
        <title>Chromosome-level genome assembly of the freshwater bivalve Anodonta woodiana.</title>
        <authorList>
            <person name="Chen X."/>
        </authorList>
    </citation>
    <scope>NUCLEOTIDE SEQUENCE [LARGE SCALE GENOMIC DNA]</scope>
    <source>
        <strain evidence="30">MN2024</strain>
        <tissue evidence="30">Gills</tissue>
    </source>
</reference>
<evidence type="ECO:0000256" key="19">
    <source>
        <dbReference type="ARBA" id="ARBA00023136"/>
    </source>
</evidence>
<comment type="subcellular location">
    <subcellularLocation>
        <location evidence="4">Cell membrane</location>
        <topology evidence="4">Single-pass type I membrane protein</topology>
    </subcellularLocation>
    <subcellularLocation>
        <location evidence="3">Cytoplasmic vesicle</location>
        <location evidence="3">Secretory vesicle membrane</location>
        <topology evidence="3">Single-pass type I membrane protein</topology>
    </subcellularLocation>
    <subcellularLocation>
        <location evidence="2">Early endosome membrane</location>
        <topology evidence="2">Single-pass type I membrane protein</topology>
    </subcellularLocation>
    <subcellularLocation>
        <location evidence="1">Endoplasmic reticulum membrane</location>
        <topology evidence="1">Single-pass type I membrane protein</topology>
    </subcellularLocation>
    <subcellularLocation>
        <location evidence="7">Endosome</location>
        <location evidence="7">Multivesicular body membrane</location>
        <topology evidence="7">Single-pass type I membrane protein</topology>
    </subcellularLocation>
    <subcellularLocation>
        <location evidence="5">Golgi apparatus</location>
        <location evidence="5">trans-Golgi network membrane</location>
        <topology evidence="5">Single-pass type I membrane protein</topology>
    </subcellularLocation>
    <subcellularLocation>
        <location evidence="6">Recycling endosome membrane</location>
        <topology evidence="6">Single-pass type I membrane protein</topology>
    </subcellularLocation>
</comment>
<comment type="caution">
    <text evidence="26">Lacks conserved residue(s) required for the propagation of feature annotation.</text>
</comment>
<feature type="transmembrane region" description="Helical" evidence="28">
    <location>
        <begin position="2147"/>
        <end position="2170"/>
    </location>
</feature>
<dbReference type="InterPro" id="IPR002172">
    <property type="entry name" value="LDrepeatLR_classA_rpt"/>
</dbReference>
<organism evidence="30 31">
    <name type="scientific">Sinanodonta woodiana</name>
    <name type="common">Chinese pond mussel</name>
    <name type="synonym">Anodonta woodiana</name>
    <dbReference type="NCBI Taxonomy" id="1069815"/>
    <lineage>
        <taxon>Eukaryota</taxon>
        <taxon>Metazoa</taxon>
        <taxon>Spiralia</taxon>
        <taxon>Lophotrochozoa</taxon>
        <taxon>Mollusca</taxon>
        <taxon>Bivalvia</taxon>
        <taxon>Autobranchia</taxon>
        <taxon>Heteroconchia</taxon>
        <taxon>Palaeoheterodonta</taxon>
        <taxon>Unionida</taxon>
        <taxon>Unionoidea</taxon>
        <taxon>Unionidae</taxon>
        <taxon>Unioninae</taxon>
        <taxon>Sinanodonta</taxon>
    </lineage>
</organism>
<keyword evidence="21" id="KW-0675">Receptor</keyword>
<dbReference type="GO" id="GO:0031901">
    <property type="term" value="C:early endosome membrane"/>
    <property type="evidence" value="ECO:0007669"/>
    <property type="project" value="UniProtKB-SubCell"/>
</dbReference>
<evidence type="ECO:0000256" key="18">
    <source>
        <dbReference type="ARBA" id="ARBA00023034"/>
    </source>
</evidence>
<dbReference type="InterPro" id="IPR031778">
    <property type="entry name" value="Sortilin_N"/>
</dbReference>
<dbReference type="PROSITE" id="PS50068">
    <property type="entry name" value="LDLRA_2"/>
    <property type="match status" value="9"/>
</dbReference>
<keyword evidence="31" id="KW-1185">Reference proteome</keyword>
<feature type="domain" description="Fibronectin type-III" evidence="29">
    <location>
        <begin position="2023"/>
        <end position="2130"/>
    </location>
</feature>
<name>A0ABD3XK66_SINWO</name>
<evidence type="ECO:0000256" key="11">
    <source>
        <dbReference type="ARBA" id="ARBA00022475"/>
    </source>
</evidence>
<keyword evidence="23" id="KW-0968">Cytoplasmic vesicle</keyword>
<feature type="domain" description="Fibronectin type-III" evidence="29">
    <location>
        <begin position="1540"/>
        <end position="1627"/>
    </location>
</feature>
<dbReference type="Pfam" id="PF00057">
    <property type="entry name" value="Ldl_recept_a"/>
    <property type="match status" value="9"/>
</dbReference>
<evidence type="ECO:0000256" key="14">
    <source>
        <dbReference type="ARBA" id="ARBA00022729"/>
    </source>
</evidence>
<dbReference type="Gene3D" id="2.60.40.10">
    <property type="entry name" value="Immunoglobulins"/>
    <property type="match status" value="5"/>
</dbReference>
<sequence>MAKIRQECFILVFSVFLVDILAIRVGERANTLHLAKHLQTDSRVRRPIEIEVKELSVTEENIVEFLASSSDTKGHSIHRREAPSQATHKPNCTVYAFNDSHTQLIVHWGGKNSDVIIILSKNQLTSSIASSTNMFVSKDYGKTFTKINEKFMIRDFQGGTRPALIDRYYTSPVYDSYYIFVDILNKYVFTTKDNGDTVNPFHVDFTPRIISFHPWNPYVALAIDTDDARKQLYLTKDFGVTWTNVQTGIKSFFWEDRKYGNENCLYLERLSTDGESNVLVTCDYFTSTQELISHVLDFELKDNYMFATKKVHLLGSQFSYTLQLWVSYKRGPFYIAQLPYVHQHLDFYVADASEDQVFLCVDHNQSSSNLYVSDSNGTRFSLSLENILYFNPNGSNKDSWLSYYKDESFADIEKIDGMRGVYIASQLTSSILSPNLQRSLITFDKGGQWQPLKAPAIDWLGRKSNCSLVPNCSLHVTQEFHFLYPGSRAVPIMSRSSAPGLVMATGTTGSKLGGMLNVYLSTDAGFNWREVLEGKHFFSMGDYGGILVAVKQFTVTNQIVYSTDEGETWITYNFTDTPIMVYGLLNEPGERTPVFFLFGSETNHHSWKVVSINMTNVFYYVCQDSDYKRWSLMDNTLQGCLLGRKLIVERRIPRTNCYNGLLYSRETFLENCSCTREDFECDFGFRPENSSFLYSSFRCVPDHMIENINSQPDPCPVGTFYPFSRGYRKVSGDTCEGGDERLYAPLLYSCRAPEMQEFILYSTRREIHRYILGDGRDDTLVDESDIGDVVAIDFDYLDNCIFWGDNSYKFIRRLCLDGNHSIEVLHNSSIEQIEGLEYDWLGGNIYWIDAKLKTLEVSQKDGRFRRHLFKGAPVMEKPRALTLDPRHGWMYWTDWSDSNPRINKAYMDGQPNSLKVIVNGTTRLQFPNGITIDFQTERLYWTDAGLDRIMSCDVDGSNITTILSGTYYTPHPYSIGIYKNIMYWTDWVRNGIMAADKFHGYGFMNLTSYAISGIMDMKVLSLTDQQGTGACSRANGLCSELCLAKPIGTAKTSSTNRTCRCSDSTRTPVIMAGLDELCCPNDHIHPQTGQCLSANATINCSADQFTCHNSHCIPATWRCDEDDDCGDMSDEQDCAYKACSSDEFQCDSGRCISMRWRCDFDNDCHDNSDERNCVYPNCSVNQFKCDNGRCINATWRCDSDNDCRDYSDEKNCTSNGTVCEEGSFRCRMGACISSDRVCDGNHNCPDGSDEQYCNNTCPSWKLLCKTGRCVYLSWRCDGENDCGDGDDTDEKNCTTTTTTTTTTQAPFSCHFWQFQCRNGRCVWWASKCDGINDCGDYSDEEANCPSSFNLTTPAGCRSTEFHCGTGQCVSLADRCDGLLDCEDGSDERDCNITAPTTYRPLRCDENQFRCRMQCIPQQWVCDGYKDCQYGEDENNCTIHSMCTMGQFRCMMSEGCIPLSEVCNGVQNCEDGSDEYGCSISTSVSPSSSPVPHPAPRCDNRSLDCGGAVKKCVLWLFICDANYDCDTQVDEQFPVCFFLMSSLDLNLDETNAENVTLSWGFNNPANFTLSYMIASQMSSIQNVTVGNKTKYTLDKLKPVTKYIAAVYATQRNYTYKSRHLFTFITKEGVPGIPEHVHVYMDAPTQSILVNWTEPAVYTGKIIKYRVYYQSKEDQTPDSMDCNIGTMLMLFQPIVQAGKQYTIQVSAFTYAGEGAKSEKTSITFEDGAVSKPVENLTATANNQTSVTLSWNVPTEEIITNYTIFYEDARQEQMNVTISAPKSQFTVGKLCPGTIYQFEVVPQNKLSMGPPSTVSQKTPGKNIGKPNNINVVVLTDIFAVNVSWSPPDNVTDSETYTVYYTDTVDHRKLSIAGSMSESKVSSSPATSLLIDKLSACQTYYFQVAVTGTGVCPLSDLFTIQTGFDELASVKQIQFIPLNKTAGNLTWLASCPDLGYIPPMSYLVIIKELANGKTHQEQPFSKSSLRTLSYMIKSLVPGANYSVQIRTDIKGALLSPPFIFRTEEFEAPVNLLMTCDNNNDEKSMTCNLKWEPSLDIPMTMIKHYEVYMLQEPEGKKKFEQDNAYKMYQTTTATDIIVTGLAPGYEYKFKVCVFTMQGYRSKFSFAEGIVNSGSAAPSKKDKEVVALSMPNLVAIAVSVSVVIIALVVFLTVFIVRHRRLQRSFLAYARSHYDTRSGTTTLTAADDLGEDEQPLIRGFSDDEPLVIA</sequence>
<feature type="disulfide bond" evidence="26">
    <location>
        <begin position="1219"/>
        <end position="1231"/>
    </location>
</feature>
<feature type="domain" description="Fibronectin type-III" evidence="29">
    <location>
        <begin position="1822"/>
        <end position="1921"/>
    </location>
</feature>
<dbReference type="FunFam" id="2.120.10.30:FF:000241">
    <property type="entry name" value="Low-density lipoprotein receptor-related protein 6"/>
    <property type="match status" value="1"/>
</dbReference>
<feature type="disulfide bond" evidence="26">
    <location>
        <begin position="1257"/>
        <end position="1269"/>
    </location>
</feature>
<evidence type="ECO:0000256" key="27">
    <source>
        <dbReference type="PROSITE-ProRule" id="PRU00461"/>
    </source>
</evidence>
<evidence type="ECO:0000256" key="7">
    <source>
        <dbReference type="ARBA" id="ARBA00004545"/>
    </source>
</evidence>
<keyword evidence="11" id="KW-1003">Cell membrane</keyword>
<feature type="disulfide bond" evidence="26">
    <location>
        <begin position="1119"/>
        <end position="1134"/>
    </location>
</feature>
<evidence type="ECO:0000259" key="29">
    <source>
        <dbReference type="PROSITE" id="PS50853"/>
    </source>
</evidence>
<dbReference type="CDD" id="cd00063">
    <property type="entry name" value="FN3"/>
    <property type="match status" value="6"/>
</dbReference>
<evidence type="ECO:0000313" key="31">
    <source>
        <dbReference type="Proteomes" id="UP001634394"/>
    </source>
</evidence>
<dbReference type="InterPro" id="IPR011042">
    <property type="entry name" value="6-blade_b-propeller_TolB-like"/>
</dbReference>
<dbReference type="InterPro" id="IPR015943">
    <property type="entry name" value="WD40/YVTN_repeat-like_dom_sf"/>
</dbReference>
<evidence type="ECO:0000256" key="1">
    <source>
        <dbReference type="ARBA" id="ARBA00004115"/>
    </source>
</evidence>
<feature type="disulfide bond" evidence="26">
    <location>
        <begin position="1158"/>
        <end position="1173"/>
    </location>
</feature>
<feature type="disulfide bond" evidence="26">
    <location>
        <begin position="1264"/>
        <end position="1282"/>
    </location>
</feature>
<feature type="disulfide bond" evidence="26">
    <location>
        <begin position="1375"/>
        <end position="1390"/>
    </location>
</feature>
<dbReference type="CDD" id="cd00112">
    <property type="entry name" value="LDLa"/>
    <property type="match status" value="9"/>
</dbReference>
<keyword evidence="19 28" id="KW-0472">Membrane</keyword>
<dbReference type="PANTHER" id="PTHR12106:SF27">
    <property type="entry name" value="SORTILIN-RELATED RECEPTOR"/>
    <property type="match status" value="1"/>
</dbReference>
<evidence type="ECO:0000256" key="20">
    <source>
        <dbReference type="ARBA" id="ARBA00023157"/>
    </source>
</evidence>
<keyword evidence="12" id="KW-0245">EGF-like domain</keyword>
<comment type="caution">
    <text evidence="30">The sequence shown here is derived from an EMBL/GenBank/DDBJ whole genome shotgun (WGS) entry which is preliminary data.</text>
</comment>
<dbReference type="SMART" id="SM00060">
    <property type="entry name" value="FN3"/>
    <property type="match status" value="6"/>
</dbReference>
<evidence type="ECO:0000256" key="17">
    <source>
        <dbReference type="ARBA" id="ARBA00022824"/>
    </source>
</evidence>
<feature type="disulfide bond" evidence="26">
    <location>
        <begin position="1363"/>
        <end position="1381"/>
    </location>
</feature>
<evidence type="ECO:0000256" key="3">
    <source>
        <dbReference type="ARBA" id="ARBA00004212"/>
    </source>
</evidence>
<feature type="disulfide bond" evidence="26">
    <location>
        <begin position="1421"/>
        <end position="1436"/>
    </location>
</feature>
<dbReference type="GO" id="GO:0005886">
    <property type="term" value="C:plasma membrane"/>
    <property type="evidence" value="ECO:0007669"/>
    <property type="project" value="UniProtKB-SubCell"/>
</dbReference>
<keyword evidence="17" id="KW-0256">Endoplasmic reticulum</keyword>
<dbReference type="InterPro" id="IPR050310">
    <property type="entry name" value="VPS10-sortilin"/>
</dbReference>
<keyword evidence="13" id="KW-0254">Endocytosis</keyword>
<evidence type="ECO:0000256" key="16">
    <source>
        <dbReference type="ARBA" id="ARBA00022753"/>
    </source>
</evidence>
<dbReference type="PROSITE" id="PS50853">
    <property type="entry name" value="FN3"/>
    <property type="match status" value="6"/>
</dbReference>
<dbReference type="Gene3D" id="2.120.10.30">
    <property type="entry name" value="TolB, C-terminal domain"/>
    <property type="match status" value="1"/>
</dbReference>
<feature type="disulfide bond" evidence="26">
    <location>
        <begin position="1309"/>
        <end position="1321"/>
    </location>
</feature>
<dbReference type="PANTHER" id="PTHR12106">
    <property type="entry name" value="SORTILIN RELATED"/>
    <property type="match status" value="1"/>
</dbReference>
<dbReference type="SUPFAM" id="SSF110296">
    <property type="entry name" value="Oligoxyloglucan reducing end-specific cellobiohydrolase"/>
    <property type="match status" value="1"/>
</dbReference>
<dbReference type="InterPro" id="IPR006581">
    <property type="entry name" value="VPS10"/>
</dbReference>
<feature type="domain" description="Fibronectin type-III" evidence="29">
    <location>
        <begin position="1925"/>
        <end position="2021"/>
    </location>
</feature>
<feature type="disulfide bond" evidence="26">
    <location>
        <begin position="1146"/>
        <end position="1164"/>
    </location>
</feature>
<dbReference type="Gene3D" id="2.130.10.10">
    <property type="entry name" value="YVTN repeat-like/Quinoprotein amine dehydrogenase"/>
    <property type="match status" value="1"/>
</dbReference>
<dbReference type="InterPro" id="IPR003961">
    <property type="entry name" value="FN3_dom"/>
</dbReference>
<dbReference type="GO" id="GO:0055038">
    <property type="term" value="C:recycling endosome membrane"/>
    <property type="evidence" value="ECO:0007669"/>
    <property type="project" value="UniProtKB-SubCell"/>
</dbReference>
<dbReference type="SUPFAM" id="SSF63825">
    <property type="entry name" value="YWTD domain"/>
    <property type="match status" value="1"/>
</dbReference>
<keyword evidence="22" id="KW-0325">Glycoprotein</keyword>
<keyword evidence="28" id="KW-1133">Transmembrane helix</keyword>
<evidence type="ECO:0000256" key="25">
    <source>
        <dbReference type="ARBA" id="ARBA00032450"/>
    </source>
</evidence>
<protein>
    <recommendedName>
        <fullName evidence="9">Sortilin-related receptor</fullName>
    </recommendedName>
    <alternativeName>
        <fullName evidence="24">Low-density lipoprotein receptor relative with 11 ligand-binding repeats</fullName>
    </alternativeName>
    <alternativeName>
        <fullName evidence="25">Sorting protein-related receptor containing LDLR class A repeats</fullName>
    </alternativeName>
</protein>
<evidence type="ECO:0000256" key="24">
    <source>
        <dbReference type="ARBA" id="ARBA00029896"/>
    </source>
</evidence>
<dbReference type="InterPro" id="IPR031777">
    <property type="entry name" value="Sortilin_C"/>
</dbReference>
<evidence type="ECO:0000256" key="6">
    <source>
        <dbReference type="ARBA" id="ARBA00004480"/>
    </source>
</evidence>
<feature type="disulfide bond" evidence="26">
    <location>
        <begin position="1356"/>
        <end position="1368"/>
    </location>
</feature>
<evidence type="ECO:0000256" key="4">
    <source>
        <dbReference type="ARBA" id="ARBA00004251"/>
    </source>
</evidence>
<keyword evidence="14" id="KW-0732">Signal</keyword>
<dbReference type="PRINTS" id="PR00261">
    <property type="entry name" value="LDLRECEPTOR"/>
</dbReference>
<feature type="repeat" description="LDL-receptor class B" evidence="27">
    <location>
        <begin position="937"/>
        <end position="979"/>
    </location>
</feature>
<evidence type="ECO:0000256" key="5">
    <source>
        <dbReference type="ARBA" id="ARBA00004393"/>
    </source>
</evidence>
<proteinExistence type="inferred from homology"/>
<feature type="disulfide bond" evidence="26">
    <location>
        <begin position="1139"/>
        <end position="1151"/>
    </location>
</feature>
<feature type="disulfide bond" evidence="26">
    <location>
        <begin position="1185"/>
        <end position="1203"/>
    </location>
</feature>
<feature type="disulfide bond" evidence="26">
    <location>
        <begin position="1316"/>
        <end position="1334"/>
    </location>
</feature>
<dbReference type="SUPFAM" id="SSF57424">
    <property type="entry name" value="LDL receptor-like module"/>
    <property type="match status" value="9"/>
</dbReference>
<evidence type="ECO:0000313" key="30">
    <source>
        <dbReference type="EMBL" id="KAL3886574.1"/>
    </source>
</evidence>
<dbReference type="SMART" id="SM00602">
    <property type="entry name" value="VPS10"/>
    <property type="match status" value="1"/>
</dbReference>
<dbReference type="Pfam" id="PF15901">
    <property type="entry name" value="Sortilin_C"/>
    <property type="match status" value="1"/>
</dbReference>
<evidence type="ECO:0000256" key="23">
    <source>
        <dbReference type="ARBA" id="ARBA00023329"/>
    </source>
</evidence>
<feature type="disulfide bond" evidence="26">
    <location>
        <begin position="1226"/>
        <end position="1244"/>
    </location>
</feature>
<dbReference type="Pfam" id="PF00058">
    <property type="entry name" value="Ldl_recept_b"/>
    <property type="match status" value="2"/>
</dbReference>
<dbReference type="Gene3D" id="3.30.60.270">
    <property type="match status" value="1"/>
</dbReference>
<dbReference type="GO" id="GO:0032585">
    <property type="term" value="C:multivesicular body membrane"/>
    <property type="evidence" value="ECO:0007669"/>
    <property type="project" value="UniProtKB-SubCell"/>
</dbReference>
<keyword evidence="10" id="KW-0813">Transport</keyword>
<evidence type="ECO:0000256" key="2">
    <source>
        <dbReference type="ARBA" id="ARBA00004158"/>
    </source>
</evidence>
<gene>
    <name evidence="30" type="ORF">ACJMK2_026559</name>
</gene>
<dbReference type="Gene3D" id="4.10.400.10">
    <property type="entry name" value="Low-density Lipoprotein Receptor"/>
    <property type="match status" value="9"/>
</dbReference>
<feature type="disulfide bond" evidence="26">
    <location>
        <begin position="1238"/>
        <end position="1253"/>
    </location>
</feature>
<evidence type="ECO:0000256" key="13">
    <source>
        <dbReference type="ARBA" id="ARBA00022583"/>
    </source>
</evidence>
<keyword evidence="15" id="KW-0677">Repeat</keyword>
<evidence type="ECO:0000256" key="15">
    <source>
        <dbReference type="ARBA" id="ARBA00022737"/>
    </source>
</evidence>
<dbReference type="InterPro" id="IPR036055">
    <property type="entry name" value="LDL_receptor-like_sf"/>
</dbReference>
<dbReference type="Pfam" id="PF00041">
    <property type="entry name" value="fn3"/>
    <property type="match status" value="2"/>
</dbReference>
<dbReference type="FunFam" id="4.10.400.10:FF:000034">
    <property type="entry name" value="Low-density lipoprotein receptor-related protein 2"/>
    <property type="match status" value="2"/>
</dbReference>
<dbReference type="PROSITE" id="PS51120">
    <property type="entry name" value="LDLRB"/>
    <property type="match status" value="3"/>
</dbReference>